<feature type="chain" id="PRO_5035179835" description="Exo-alpha-sialidase" evidence="2">
    <location>
        <begin position="27"/>
        <end position="386"/>
    </location>
</feature>
<name>A0A8J3KL85_9ACTN</name>
<dbReference type="EMBL" id="BONH01000044">
    <property type="protein sequence ID" value="GIG01867.1"/>
    <property type="molecule type" value="Genomic_DNA"/>
</dbReference>
<dbReference type="SUPFAM" id="SSF110296">
    <property type="entry name" value="Oligoxyloglucan reducing end-specific cellobiohydrolase"/>
    <property type="match status" value="1"/>
</dbReference>
<evidence type="ECO:0000256" key="1">
    <source>
        <dbReference type="SAM" id="MobiDB-lite"/>
    </source>
</evidence>
<feature type="signal peptide" evidence="2">
    <location>
        <begin position="1"/>
        <end position="26"/>
    </location>
</feature>
<keyword evidence="2" id="KW-0732">Signal</keyword>
<organism evidence="3 4">
    <name type="scientific">Catellatospora citrea</name>
    <dbReference type="NCBI Taxonomy" id="53366"/>
    <lineage>
        <taxon>Bacteria</taxon>
        <taxon>Bacillati</taxon>
        <taxon>Actinomycetota</taxon>
        <taxon>Actinomycetes</taxon>
        <taxon>Micromonosporales</taxon>
        <taxon>Micromonosporaceae</taxon>
        <taxon>Catellatospora</taxon>
    </lineage>
</organism>
<protein>
    <recommendedName>
        <fullName evidence="5">Exo-alpha-sialidase</fullName>
    </recommendedName>
</protein>
<gene>
    <name evidence="3" type="ORF">Cci01nite_69600</name>
</gene>
<comment type="caution">
    <text evidence="3">The sequence shown here is derived from an EMBL/GenBank/DDBJ whole genome shotgun (WGS) entry which is preliminary data.</text>
</comment>
<evidence type="ECO:0000256" key="2">
    <source>
        <dbReference type="SAM" id="SignalP"/>
    </source>
</evidence>
<sequence length="386" mass="41044">MTSTSVNRFTGRLRPLLVLTLGVALAAACTPRGEAPSSAPPAPVPGVTGSPPARAAVTERSADVGVPPDYQPFVEFADARHGYAVFTDCGGSGPCRGRLFATADAGATWQARPMPLAEDKSIQLYVVGPRQIMIWGEAADGYHLSRDGGLTFTFSRTVPADYHAATGVRYGVDFAANEPVLRDWRTGEPVPLPDGYQGAGAGALATPDGAIWLTRLSPTKETARSVDGGRTWQRLAVPEQPGRKLWMLSVRVSPPGDAWLVGEQDMMSAGGGTSLQRGSVLKATGLPLIWQLVDGAWRVRPIDGLRERPNQMYTVAPAGDGLLAIAGPDAVGYLADRYVEIPGTPGLDWVTELADGTLFARQDAPGEFYLGTGHGWQRTWAKVTLR</sequence>
<dbReference type="Gene3D" id="2.130.10.10">
    <property type="entry name" value="YVTN repeat-like/Quinoprotein amine dehydrogenase"/>
    <property type="match status" value="1"/>
</dbReference>
<accession>A0A8J3KL85</accession>
<reference evidence="3 4" key="1">
    <citation type="submission" date="2021-01" db="EMBL/GenBank/DDBJ databases">
        <title>Whole genome shotgun sequence of Catellatospora citrea NBRC 14495.</title>
        <authorList>
            <person name="Komaki H."/>
            <person name="Tamura T."/>
        </authorList>
    </citation>
    <scope>NUCLEOTIDE SEQUENCE [LARGE SCALE GENOMIC DNA]</scope>
    <source>
        <strain evidence="3 4">NBRC 14495</strain>
    </source>
</reference>
<evidence type="ECO:0000313" key="3">
    <source>
        <dbReference type="EMBL" id="GIG01867.1"/>
    </source>
</evidence>
<evidence type="ECO:0000313" key="4">
    <source>
        <dbReference type="Proteomes" id="UP000659904"/>
    </source>
</evidence>
<feature type="region of interest" description="Disordered" evidence="1">
    <location>
        <begin position="32"/>
        <end position="54"/>
    </location>
</feature>
<dbReference type="InterPro" id="IPR015943">
    <property type="entry name" value="WD40/YVTN_repeat-like_dom_sf"/>
</dbReference>
<evidence type="ECO:0008006" key="5">
    <source>
        <dbReference type="Google" id="ProtNLM"/>
    </source>
</evidence>
<dbReference type="Proteomes" id="UP000659904">
    <property type="component" value="Unassembled WGS sequence"/>
</dbReference>
<dbReference type="AlphaFoldDB" id="A0A8J3KL85"/>
<proteinExistence type="predicted"/>
<keyword evidence="4" id="KW-1185">Reference proteome</keyword>